<proteinExistence type="predicted"/>
<dbReference type="OrthoDB" id="8737820at2"/>
<dbReference type="Proteomes" id="UP000281192">
    <property type="component" value="Chromosome"/>
</dbReference>
<evidence type="ECO:0000256" key="3">
    <source>
        <dbReference type="SAM" id="MobiDB-lite"/>
    </source>
</evidence>
<evidence type="ECO:0000256" key="4">
    <source>
        <dbReference type="SAM" id="SignalP"/>
    </source>
</evidence>
<evidence type="ECO:0000313" key="6">
    <source>
        <dbReference type="EMBL" id="PLR17818.1"/>
    </source>
</evidence>
<dbReference type="InterPro" id="IPR011050">
    <property type="entry name" value="Pectin_lyase_fold/virulence"/>
</dbReference>
<evidence type="ECO:0000313" key="7">
    <source>
        <dbReference type="Proteomes" id="UP000234483"/>
    </source>
</evidence>
<dbReference type="InterPro" id="IPR052063">
    <property type="entry name" value="Polysaccharide_Lyase_1"/>
</dbReference>
<reference evidence="6 7" key="1">
    <citation type="submission" date="2017-12" db="EMBL/GenBank/DDBJ databases">
        <title>The genome sequence of Caulobacter flavus CGMCC1 15093.</title>
        <authorList>
            <person name="Gao J."/>
            <person name="Mao X."/>
            <person name="Sun J."/>
        </authorList>
    </citation>
    <scope>NUCLEOTIDE SEQUENCE [LARGE SCALE GENOMIC DNA]</scope>
    <source>
        <strain evidence="6 7">CGMCC1 15093</strain>
    </source>
</reference>
<evidence type="ECO:0000256" key="2">
    <source>
        <dbReference type="ARBA" id="ARBA00023180"/>
    </source>
</evidence>
<evidence type="ECO:0000256" key="1">
    <source>
        <dbReference type="ARBA" id="ARBA00022723"/>
    </source>
</evidence>
<dbReference type="GO" id="GO:0016829">
    <property type="term" value="F:lyase activity"/>
    <property type="evidence" value="ECO:0007669"/>
    <property type="project" value="UniProtKB-KW"/>
</dbReference>
<dbReference type="GO" id="GO:0046872">
    <property type="term" value="F:metal ion binding"/>
    <property type="evidence" value="ECO:0007669"/>
    <property type="project" value="UniProtKB-KW"/>
</dbReference>
<keyword evidence="1" id="KW-0479">Metal-binding</keyword>
<reference evidence="5 8" key="2">
    <citation type="submission" date="2018-01" db="EMBL/GenBank/DDBJ databases">
        <title>Complete genome sequence of Caulobacter flavus RHGG3.</title>
        <authorList>
            <person name="Yang E."/>
        </authorList>
    </citation>
    <scope>NUCLEOTIDE SEQUENCE [LARGE SCALE GENOMIC DNA]</scope>
    <source>
        <strain evidence="5 8">RHGG3</strain>
    </source>
</reference>
<evidence type="ECO:0000313" key="5">
    <source>
        <dbReference type="EMBL" id="AYV46908.1"/>
    </source>
</evidence>
<keyword evidence="6" id="KW-0456">Lyase</keyword>
<feature type="signal peptide" evidence="4">
    <location>
        <begin position="1"/>
        <end position="27"/>
    </location>
</feature>
<dbReference type="Gene3D" id="2.160.20.10">
    <property type="entry name" value="Single-stranded right-handed beta-helix, Pectin lyase-like"/>
    <property type="match status" value="1"/>
</dbReference>
<dbReference type="AlphaFoldDB" id="A0A2N5CVH6"/>
<sequence>MIRLRPRRLLAGAAAIALLGLAGQAAAQMAAQMAAKTLAFPGAEGAGRFSQGGRGGAVIKVTNLDDSGPGSLRAAVEAKGPRTVVFEVAGTIQLKSDLKISEPRITIAGQTAPGGGVTLRDHTLVVSADDVIIRFIRSRLGDESKTESDAIWINNGRRIILDHVSASWSVDETLSASARYGEEGQGFFDLTVQWSIIAESMARSLHAKGDHGYGSLIRGGKGSRASFHHNLWANHMARMPRPGNYDGVDKDPVGALFEFRSNVFYNWGKGYAGYDADKAAMVAYNFVDNAYVMGPQSGKPVAFQESNSLARAYFAGNSMGGAVPADPWSLVTFTIPEPAGYRQAAPIDVAPVAAEPADKAYERVLATAGASVFRDSVDARVVAGVRDRTGAVINSQKDVGGWPALPAGKPAKDSDGDGMPDAWEKAHGLDPKSAADGAAPARDGSGYTNLELYLADAASKRG</sequence>
<dbReference type="Proteomes" id="UP000234483">
    <property type="component" value="Unassembled WGS sequence"/>
</dbReference>
<gene>
    <name evidence="5" type="ORF">C1707_11900</name>
    <name evidence="6" type="ORF">CFHF_08315</name>
</gene>
<dbReference type="EMBL" id="CP026100">
    <property type="protein sequence ID" value="AYV46908.1"/>
    <property type="molecule type" value="Genomic_DNA"/>
</dbReference>
<dbReference type="InterPro" id="IPR012334">
    <property type="entry name" value="Pectin_lyas_fold"/>
</dbReference>
<keyword evidence="8" id="KW-1185">Reference proteome</keyword>
<name>A0A2N5CVH6_9CAUL</name>
<keyword evidence="2" id="KW-0325">Glycoprotein</keyword>
<accession>A0A2N5CVH6</accession>
<keyword evidence="4" id="KW-0732">Signal</keyword>
<protein>
    <submittedName>
        <fullName evidence="6">Pectate lyase</fullName>
    </submittedName>
</protein>
<dbReference type="PANTHER" id="PTHR42970">
    <property type="entry name" value="PECTATE LYASE C-RELATED"/>
    <property type="match status" value="1"/>
</dbReference>
<feature type="chain" id="PRO_5043893191" evidence="4">
    <location>
        <begin position="28"/>
        <end position="462"/>
    </location>
</feature>
<organism evidence="6 7">
    <name type="scientific">Caulobacter flavus</name>
    <dbReference type="NCBI Taxonomy" id="1679497"/>
    <lineage>
        <taxon>Bacteria</taxon>
        <taxon>Pseudomonadati</taxon>
        <taxon>Pseudomonadota</taxon>
        <taxon>Alphaproteobacteria</taxon>
        <taxon>Caulobacterales</taxon>
        <taxon>Caulobacteraceae</taxon>
        <taxon>Caulobacter</taxon>
    </lineage>
</organism>
<evidence type="ECO:0000313" key="8">
    <source>
        <dbReference type="Proteomes" id="UP000281192"/>
    </source>
</evidence>
<dbReference type="SUPFAM" id="SSF51126">
    <property type="entry name" value="Pectin lyase-like"/>
    <property type="match status" value="1"/>
</dbReference>
<dbReference type="KEGG" id="cfh:C1707_11900"/>
<dbReference type="PANTHER" id="PTHR42970:SF1">
    <property type="entry name" value="PECTATE LYASE C-RELATED"/>
    <property type="match status" value="1"/>
</dbReference>
<dbReference type="RefSeq" id="WP_101712550.1">
    <property type="nucleotide sequence ID" value="NZ_CP026100.1"/>
</dbReference>
<feature type="region of interest" description="Disordered" evidence="3">
    <location>
        <begin position="400"/>
        <end position="446"/>
    </location>
</feature>
<dbReference type="EMBL" id="PJRQ01000015">
    <property type="protein sequence ID" value="PLR17818.1"/>
    <property type="molecule type" value="Genomic_DNA"/>
</dbReference>